<feature type="transmembrane region" description="Helical" evidence="7">
    <location>
        <begin position="194"/>
        <end position="212"/>
    </location>
</feature>
<keyword evidence="5 7" id="KW-1133">Transmembrane helix</keyword>
<accession>A0ABT9NBE2</accession>
<sequence>MADFSSTLGRGREVAPEGSAGTPSGLGSGVANRGLRASAAGSVRGVGGRGRARVRGAHGQFWSALLTYLVLIAGAALTLAPLIFSLLTSLKTERELALSGPAALPASADLSNYATLFTDHQFIVPIAVTAQVVAVVTLGQMVASVLAAYAFAWLRFPGREALFWLYIATMMIPAVVTMIPLFSGLSALGWRNTFAGLVAPLVLGSPYAIFLLRENFRRVPAEVLDAAKLDGAGPLRTLWSIVLQMNRPILATLFLITVVSQWNNFMWPSVIAPAREWNVMTVATMGLQQQYSSNWTLVMAATTLSILPLIALFLLFNKQIVRSIGISAVR</sequence>
<dbReference type="InterPro" id="IPR035906">
    <property type="entry name" value="MetI-like_sf"/>
</dbReference>
<dbReference type="PROSITE" id="PS50928">
    <property type="entry name" value="ABC_TM1"/>
    <property type="match status" value="1"/>
</dbReference>
<evidence type="ECO:0000256" key="3">
    <source>
        <dbReference type="ARBA" id="ARBA00022475"/>
    </source>
</evidence>
<dbReference type="Proteomes" id="UP001235966">
    <property type="component" value="Unassembled WGS sequence"/>
</dbReference>
<feature type="transmembrane region" description="Helical" evidence="7">
    <location>
        <begin position="61"/>
        <end position="84"/>
    </location>
</feature>
<dbReference type="EMBL" id="JAUSQW010000001">
    <property type="protein sequence ID" value="MDP9801010.1"/>
    <property type="molecule type" value="Genomic_DNA"/>
</dbReference>
<feature type="transmembrane region" description="Helical" evidence="7">
    <location>
        <begin position="249"/>
        <end position="267"/>
    </location>
</feature>
<keyword evidence="4 7" id="KW-0812">Transmembrane</keyword>
<keyword evidence="3" id="KW-1003">Cell membrane</keyword>
<evidence type="ECO:0000259" key="9">
    <source>
        <dbReference type="PROSITE" id="PS50928"/>
    </source>
</evidence>
<evidence type="ECO:0000256" key="4">
    <source>
        <dbReference type="ARBA" id="ARBA00022692"/>
    </source>
</evidence>
<evidence type="ECO:0000313" key="11">
    <source>
        <dbReference type="Proteomes" id="UP001235966"/>
    </source>
</evidence>
<evidence type="ECO:0000256" key="6">
    <source>
        <dbReference type="ARBA" id="ARBA00023136"/>
    </source>
</evidence>
<keyword evidence="2 7" id="KW-0813">Transport</keyword>
<gene>
    <name evidence="10" type="ORF">J2S49_001086</name>
</gene>
<feature type="transmembrane region" description="Helical" evidence="7">
    <location>
        <begin position="295"/>
        <end position="316"/>
    </location>
</feature>
<keyword evidence="10" id="KW-0762">Sugar transport</keyword>
<comment type="caution">
    <text evidence="10">The sequence shown here is derived from an EMBL/GenBank/DDBJ whole genome shotgun (WGS) entry which is preliminary data.</text>
</comment>
<feature type="transmembrane region" description="Helical" evidence="7">
    <location>
        <begin position="122"/>
        <end position="151"/>
    </location>
</feature>
<dbReference type="Pfam" id="PF00528">
    <property type="entry name" value="BPD_transp_1"/>
    <property type="match status" value="1"/>
</dbReference>
<feature type="transmembrane region" description="Helical" evidence="7">
    <location>
        <begin position="163"/>
        <end position="182"/>
    </location>
</feature>
<evidence type="ECO:0000256" key="8">
    <source>
        <dbReference type="SAM" id="MobiDB-lite"/>
    </source>
</evidence>
<comment type="subcellular location">
    <subcellularLocation>
        <location evidence="1 7">Cell membrane</location>
        <topology evidence="1 7">Multi-pass membrane protein</topology>
    </subcellularLocation>
</comment>
<evidence type="ECO:0000256" key="5">
    <source>
        <dbReference type="ARBA" id="ARBA00022989"/>
    </source>
</evidence>
<keyword evidence="11" id="KW-1185">Reference proteome</keyword>
<dbReference type="SUPFAM" id="SSF161098">
    <property type="entry name" value="MetI-like"/>
    <property type="match status" value="1"/>
</dbReference>
<proteinExistence type="inferred from homology"/>
<dbReference type="PANTHER" id="PTHR43744">
    <property type="entry name" value="ABC TRANSPORTER PERMEASE PROTEIN MG189-RELATED-RELATED"/>
    <property type="match status" value="1"/>
</dbReference>
<name>A0ABT9NBE2_9ACTO</name>
<reference evidence="10 11" key="1">
    <citation type="submission" date="2023-07" db="EMBL/GenBank/DDBJ databases">
        <title>Sequencing the genomes of 1000 actinobacteria strains.</title>
        <authorList>
            <person name="Klenk H.-P."/>
        </authorList>
    </citation>
    <scope>NUCLEOTIDE SEQUENCE [LARGE SCALE GENOMIC DNA]</scope>
    <source>
        <strain evidence="10 11">DSM 102162</strain>
    </source>
</reference>
<feature type="domain" description="ABC transmembrane type-1" evidence="9">
    <location>
        <begin position="126"/>
        <end position="316"/>
    </location>
</feature>
<organism evidence="10 11">
    <name type="scientific">Arcanobacterium wilhelmae</name>
    <dbReference type="NCBI Taxonomy" id="1803177"/>
    <lineage>
        <taxon>Bacteria</taxon>
        <taxon>Bacillati</taxon>
        <taxon>Actinomycetota</taxon>
        <taxon>Actinomycetes</taxon>
        <taxon>Actinomycetales</taxon>
        <taxon>Actinomycetaceae</taxon>
        <taxon>Arcanobacterium</taxon>
    </lineage>
</organism>
<evidence type="ECO:0000256" key="1">
    <source>
        <dbReference type="ARBA" id="ARBA00004651"/>
    </source>
</evidence>
<evidence type="ECO:0000313" key="10">
    <source>
        <dbReference type="EMBL" id="MDP9801010.1"/>
    </source>
</evidence>
<feature type="region of interest" description="Disordered" evidence="8">
    <location>
        <begin position="1"/>
        <end position="31"/>
    </location>
</feature>
<dbReference type="Gene3D" id="1.10.3720.10">
    <property type="entry name" value="MetI-like"/>
    <property type="match status" value="1"/>
</dbReference>
<dbReference type="PANTHER" id="PTHR43744:SF12">
    <property type="entry name" value="ABC TRANSPORTER PERMEASE PROTEIN MG189-RELATED"/>
    <property type="match status" value="1"/>
</dbReference>
<dbReference type="RefSeq" id="WP_278058624.1">
    <property type="nucleotide sequence ID" value="NZ_CP121247.1"/>
</dbReference>
<evidence type="ECO:0000256" key="7">
    <source>
        <dbReference type="RuleBase" id="RU363032"/>
    </source>
</evidence>
<dbReference type="CDD" id="cd06261">
    <property type="entry name" value="TM_PBP2"/>
    <property type="match status" value="1"/>
</dbReference>
<keyword evidence="6 7" id="KW-0472">Membrane</keyword>
<dbReference type="InterPro" id="IPR000515">
    <property type="entry name" value="MetI-like"/>
</dbReference>
<protein>
    <submittedName>
        <fullName evidence="10">Multiple sugar transport system permease protein</fullName>
    </submittedName>
</protein>
<evidence type="ECO:0000256" key="2">
    <source>
        <dbReference type="ARBA" id="ARBA00022448"/>
    </source>
</evidence>
<comment type="similarity">
    <text evidence="7">Belongs to the binding-protein-dependent transport system permease family.</text>
</comment>